<feature type="domain" description="SRP54-type proteins GTP-binding" evidence="12">
    <location>
        <begin position="424"/>
        <end position="437"/>
    </location>
</feature>
<comment type="function">
    <text evidence="9">Involved in targeting and insertion of nascent membrane proteins into the cytoplasmic membrane. Acts as a receptor for the complex formed by the signal recognition particle (SRP) and the ribosome-nascent chain (RNC).</text>
</comment>
<feature type="binding site" evidence="9">
    <location>
        <begin position="403"/>
        <end position="406"/>
    </location>
    <ligand>
        <name>GTP</name>
        <dbReference type="ChEBI" id="CHEBI:37565"/>
    </ligand>
</feature>
<dbReference type="InterPro" id="IPR036225">
    <property type="entry name" value="SRP/SRP_N"/>
</dbReference>
<dbReference type="InterPro" id="IPR013822">
    <property type="entry name" value="Signal_recog_particl_SRP54_hlx"/>
</dbReference>
<dbReference type="EMBL" id="AP022595">
    <property type="protein sequence ID" value="BBY61695.1"/>
    <property type="molecule type" value="Genomic_DNA"/>
</dbReference>
<evidence type="ECO:0000256" key="5">
    <source>
        <dbReference type="ARBA" id="ARBA00023134"/>
    </source>
</evidence>
<sequence length="451" mass="46422">MSEGLWIAIAVIAVLLIAAIVVGLVRFRRRQISLRPSSETPAPIDRSGGYTASTGISFSSSAPTPPAPPTADVTGLPGVGDDAALPRDSVKRPIADVRLPEPEVREEPVTEVAPEAPVAPPAPPVEPEAPAPPPVTPAAPALDAIAPAEGRLERLRGRLAKSQNALGRGMLGLLGGGDLDEASWEEVEDTLLIADLGPVVTASVIEQLRSRLAAATVRTEAEARAVLRDVLIAELNPGLDRSIKALPHANKPSVLLVVGVNGTGKTTTVGKLARVLVADGRRVVLGAADTFRAAAADQLQSWASRVGAEVVRGAEGADPASVAFDSVDKGIATGADVVVIDTAGRLHTKTGLMDELGKVKRVVSKRAAVDEVLLVLDATIGQNGLAQARVFAEVVDITGVVLTKLDGTAKGGIVFRVQHELGVPVKLVGLGEGPDDLAPFEAAAFVDALLG</sequence>
<dbReference type="RefSeq" id="WP_163701304.1">
    <property type="nucleotide sequence ID" value="NZ_AP022595.1"/>
</dbReference>
<keyword evidence="2 9" id="KW-0963">Cytoplasm</keyword>
<keyword evidence="6 9" id="KW-0472">Membrane</keyword>
<feature type="binding site" evidence="9">
    <location>
        <begin position="259"/>
        <end position="266"/>
    </location>
    <ligand>
        <name>GTP</name>
        <dbReference type="ChEBI" id="CHEBI:37565"/>
    </ligand>
</feature>
<feature type="region of interest" description="Disordered" evidence="10">
    <location>
        <begin position="37"/>
        <end position="134"/>
    </location>
</feature>
<dbReference type="GO" id="GO:0005886">
    <property type="term" value="C:plasma membrane"/>
    <property type="evidence" value="ECO:0007669"/>
    <property type="project" value="UniProtKB-SubCell"/>
</dbReference>
<keyword evidence="3 9" id="KW-0547">Nucleotide-binding</keyword>
<feature type="compositionally biased region" description="Pro residues" evidence="10">
    <location>
        <begin position="117"/>
        <end position="134"/>
    </location>
</feature>
<dbReference type="SUPFAM" id="SSF47364">
    <property type="entry name" value="Domain of the SRP/SRP receptor G-proteins"/>
    <property type="match status" value="1"/>
</dbReference>
<evidence type="ECO:0000256" key="3">
    <source>
        <dbReference type="ARBA" id="ARBA00022741"/>
    </source>
</evidence>
<evidence type="ECO:0000256" key="8">
    <source>
        <dbReference type="ARBA" id="ARBA00048027"/>
    </source>
</evidence>
<dbReference type="InterPro" id="IPR027417">
    <property type="entry name" value="P-loop_NTPase"/>
</dbReference>
<gene>
    <name evidence="9 13" type="primary">ftsY</name>
    <name evidence="13" type="ORF">MSAR_48310</name>
</gene>
<dbReference type="Proteomes" id="UP000466445">
    <property type="component" value="Chromosome"/>
</dbReference>
<dbReference type="KEGG" id="msar:MSAR_48310"/>
<dbReference type="GO" id="GO:0006614">
    <property type="term" value="P:SRP-dependent cotranslational protein targeting to membrane"/>
    <property type="evidence" value="ECO:0007669"/>
    <property type="project" value="InterPro"/>
</dbReference>
<dbReference type="GO" id="GO:0005737">
    <property type="term" value="C:cytoplasm"/>
    <property type="evidence" value="ECO:0007669"/>
    <property type="project" value="UniProtKB-SubCell"/>
</dbReference>
<evidence type="ECO:0000313" key="13">
    <source>
        <dbReference type="EMBL" id="BBY61695.1"/>
    </source>
</evidence>
<keyword evidence="11" id="KW-0812">Transmembrane</keyword>
<dbReference type="PROSITE" id="PS00300">
    <property type="entry name" value="SRP54"/>
    <property type="match status" value="1"/>
</dbReference>
<protein>
    <recommendedName>
        <fullName evidence="9">Signal recognition particle receptor FtsY</fullName>
        <shortName evidence="9">SRP receptor</shortName>
        <ecNumber evidence="9">3.6.5.4</ecNumber>
    </recommendedName>
</protein>
<dbReference type="HAMAP" id="MF_00920">
    <property type="entry name" value="FtsY"/>
    <property type="match status" value="1"/>
</dbReference>
<keyword evidence="11" id="KW-1133">Transmembrane helix</keyword>
<dbReference type="PANTHER" id="PTHR43134">
    <property type="entry name" value="SIGNAL RECOGNITION PARTICLE RECEPTOR SUBUNIT ALPHA"/>
    <property type="match status" value="1"/>
</dbReference>
<feature type="transmembrane region" description="Helical" evidence="11">
    <location>
        <begin position="6"/>
        <end position="25"/>
    </location>
</feature>
<keyword evidence="14" id="KW-1185">Reference proteome</keyword>
<dbReference type="InterPro" id="IPR000897">
    <property type="entry name" value="SRP54_GTPase_dom"/>
</dbReference>
<dbReference type="NCBIfam" id="TIGR00064">
    <property type="entry name" value="ftsY"/>
    <property type="match status" value="1"/>
</dbReference>
<keyword evidence="1 9" id="KW-1003">Cell membrane</keyword>
<dbReference type="SUPFAM" id="SSF52540">
    <property type="entry name" value="P-loop containing nucleoside triphosphate hydrolases"/>
    <property type="match status" value="1"/>
</dbReference>
<dbReference type="FunFam" id="3.40.50.300:FF:000053">
    <property type="entry name" value="Signal recognition particle receptor FtsY"/>
    <property type="match status" value="1"/>
</dbReference>
<keyword evidence="7 9" id="KW-0675">Receptor</keyword>
<evidence type="ECO:0000256" key="9">
    <source>
        <dbReference type="HAMAP-Rule" id="MF_00920"/>
    </source>
</evidence>
<evidence type="ECO:0000256" key="2">
    <source>
        <dbReference type="ARBA" id="ARBA00022490"/>
    </source>
</evidence>
<evidence type="ECO:0000259" key="12">
    <source>
        <dbReference type="PROSITE" id="PS00300"/>
    </source>
</evidence>
<dbReference type="FunFam" id="1.20.120.140:FF:000002">
    <property type="entry name" value="Signal recognition particle receptor FtsY"/>
    <property type="match status" value="1"/>
</dbReference>
<dbReference type="GO" id="GO:0003924">
    <property type="term" value="F:GTPase activity"/>
    <property type="evidence" value="ECO:0007669"/>
    <property type="project" value="UniProtKB-UniRule"/>
</dbReference>
<comment type="subcellular location">
    <subcellularLocation>
        <location evidence="9">Cell membrane</location>
        <topology evidence="9">Peripheral membrane protein</topology>
        <orientation evidence="9">Cytoplasmic side</orientation>
    </subcellularLocation>
    <subcellularLocation>
        <location evidence="9">Cytoplasm</location>
    </subcellularLocation>
</comment>
<dbReference type="Pfam" id="PF00448">
    <property type="entry name" value="SRP54"/>
    <property type="match status" value="1"/>
</dbReference>
<comment type="subunit">
    <text evidence="9">Part of the signal recognition particle protein translocation system, which is composed of SRP and FtsY.</text>
</comment>
<dbReference type="Gene3D" id="3.40.50.300">
    <property type="entry name" value="P-loop containing nucleotide triphosphate hydrolases"/>
    <property type="match status" value="1"/>
</dbReference>
<evidence type="ECO:0000313" key="14">
    <source>
        <dbReference type="Proteomes" id="UP000466445"/>
    </source>
</evidence>
<dbReference type="InterPro" id="IPR004390">
    <property type="entry name" value="SR_rcpt_FtsY"/>
</dbReference>
<evidence type="ECO:0000256" key="11">
    <source>
        <dbReference type="SAM" id="Phobius"/>
    </source>
</evidence>
<accession>A0A7I7T0D2</accession>
<dbReference type="AlphaFoldDB" id="A0A7I7T0D2"/>
<dbReference type="SMART" id="SM00962">
    <property type="entry name" value="SRP54"/>
    <property type="match status" value="1"/>
</dbReference>
<feature type="binding site" evidence="9">
    <location>
        <begin position="341"/>
        <end position="345"/>
    </location>
    <ligand>
        <name>GTP</name>
        <dbReference type="ChEBI" id="CHEBI:37565"/>
    </ligand>
</feature>
<organism evidence="13 14">
    <name type="scientific">Mycolicibacterium sarraceniae</name>
    <dbReference type="NCBI Taxonomy" id="1534348"/>
    <lineage>
        <taxon>Bacteria</taxon>
        <taxon>Bacillati</taxon>
        <taxon>Actinomycetota</taxon>
        <taxon>Actinomycetes</taxon>
        <taxon>Mycobacteriales</taxon>
        <taxon>Mycobacteriaceae</taxon>
        <taxon>Mycolicibacterium</taxon>
    </lineage>
</organism>
<dbReference type="SMART" id="SM00963">
    <property type="entry name" value="SRP54_N"/>
    <property type="match status" value="1"/>
</dbReference>
<evidence type="ECO:0000256" key="4">
    <source>
        <dbReference type="ARBA" id="ARBA00022801"/>
    </source>
</evidence>
<proteinExistence type="inferred from homology"/>
<keyword evidence="5 9" id="KW-0342">GTP-binding</keyword>
<name>A0A7I7T0D2_9MYCO</name>
<keyword evidence="4 9" id="KW-0378">Hydrolase</keyword>
<dbReference type="SMART" id="SM00382">
    <property type="entry name" value="AAA"/>
    <property type="match status" value="1"/>
</dbReference>
<dbReference type="Gene3D" id="1.20.120.140">
    <property type="entry name" value="Signal recognition particle SRP54, nucleotide-binding domain"/>
    <property type="match status" value="1"/>
</dbReference>
<dbReference type="InterPro" id="IPR042101">
    <property type="entry name" value="SRP54_N_sf"/>
</dbReference>
<dbReference type="GO" id="GO:0005525">
    <property type="term" value="F:GTP binding"/>
    <property type="evidence" value="ECO:0007669"/>
    <property type="project" value="UniProtKB-UniRule"/>
</dbReference>
<comment type="catalytic activity">
    <reaction evidence="8 9">
        <text>GTP + H2O = GDP + phosphate + H(+)</text>
        <dbReference type="Rhea" id="RHEA:19669"/>
        <dbReference type="ChEBI" id="CHEBI:15377"/>
        <dbReference type="ChEBI" id="CHEBI:15378"/>
        <dbReference type="ChEBI" id="CHEBI:37565"/>
        <dbReference type="ChEBI" id="CHEBI:43474"/>
        <dbReference type="ChEBI" id="CHEBI:58189"/>
        <dbReference type="EC" id="3.6.5.4"/>
    </reaction>
</comment>
<evidence type="ECO:0000256" key="6">
    <source>
        <dbReference type="ARBA" id="ARBA00023136"/>
    </source>
</evidence>
<evidence type="ECO:0000256" key="10">
    <source>
        <dbReference type="SAM" id="MobiDB-lite"/>
    </source>
</evidence>
<dbReference type="InterPro" id="IPR003593">
    <property type="entry name" value="AAA+_ATPase"/>
</dbReference>
<feature type="compositionally biased region" description="Basic and acidic residues" evidence="10">
    <location>
        <begin position="84"/>
        <end position="108"/>
    </location>
</feature>
<dbReference type="PANTHER" id="PTHR43134:SF1">
    <property type="entry name" value="SIGNAL RECOGNITION PARTICLE RECEPTOR SUBUNIT ALPHA"/>
    <property type="match status" value="1"/>
</dbReference>
<dbReference type="GO" id="GO:0005047">
    <property type="term" value="F:signal recognition particle binding"/>
    <property type="evidence" value="ECO:0007669"/>
    <property type="project" value="TreeGrafter"/>
</dbReference>
<dbReference type="Pfam" id="PF02881">
    <property type="entry name" value="SRP54_N"/>
    <property type="match status" value="1"/>
</dbReference>
<evidence type="ECO:0000256" key="1">
    <source>
        <dbReference type="ARBA" id="ARBA00022475"/>
    </source>
</evidence>
<reference evidence="13 14" key="1">
    <citation type="journal article" date="2019" name="Emerg. Microbes Infect.">
        <title>Comprehensive subspecies identification of 175 nontuberculous mycobacteria species based on 7547 genomic profiles.</title>
        <authorList>
            <person name="Matsumoto Y."/>
            <person name="Kinjo T."/>
            <person name="Motooka D."/>
            <person name="Nabeya D."/>
            <person name="Jung N."/>
            <person name="Uechi K."/>
            <person name="Horii T."/>
            <person name="Iida T."/>
            <person name="Fujita J."/>
            <person name="Nakamura S."/>
        </authorList>
    </citation>
    <scope>NUCLEOTIDE SEQUENCE [LARGE SCALE GENOMIC DNA]</scope>
    <source>
        <strain evidence="13 14">JCM 30395</strain>
    </source>
</reference>
<dbReference type="EC" id="3.6.5.4" evidence="9"/>
<evidence type="ECO:0000256" key="7">
    <source>
        <dbReference type="ARBA" id="ARBA00023170"/>
    </source>
</evidence>
<comment type="similarity">
    <text evidence="9">Belongs to the GTP-binding SRP family. FtsY subfamily.</text>
</comment>